<dbReference type="AlphaFoldDB" id="A0A8E7AYV1"/>
<dbReference type="SUPFAM" id="SSF81593">
    <property type="entry name" value="Nucleotidyltransferase substrate binding subunit/domain"/>
    <property type="match status" value="1"/>
</dbReference>
<dbReference type="GO" id="GO:0016740">
    <property type="term" value="F:transferase activity"/>
    <property type="evidence" value="ECO:0007669"/>
    <property type="project" value="UniProtKB-KW"/>
</dbReference>
<evidence type="ECO:0000313" key="2">
    <source>
        <dbReference type="Proteomes" id="UP000680656"/>
    </source>
</evidence>
<keyword evidence="1" id="KW-0808">Transferase</keyword>
<dbReference type="Gene3D" id="1.20.120.330">
    <property type="entry name" value="Nucleotidyltransferases domain 2"/>
    <property type="match status" value="1"/>
</dbReference>
<dbReference type="EMBL" id="CP075546">
    <property type="protein sequence ID" value="QVV90005.1"/>
    <property type="molecule type" value="Genomic_DNA"/>
</dbReference>
<dbReference type="RefSeq" id="WP_214420782.1">
    <property type="nucleotide sequence ID" value="NZ_CP075546.1"/>
</dbReference>
<dbReference type="Pfam" id="PF08780">
    <property type="entry name" value="NTase_sub_bind"/>
    <property type="match status" value="1"/>
</dbReference>
<dbReference type="KEGG" id="mrtj:KHC33_05785"/>
<dbReference type="InterPro" id="IPR010235">
    <property type="entry name" value="HepT"/>
</dbReference>
<sequence length="61" mass="7438">MLRQGTKIYHSRPLTQLEKQGFIKTFEFTFELAWKVMKDYLAYHGYSDNYPYQAEKKRILD</sequence>
<dbReference type="GeneID" id="65096675"/>
<protein>
    <submittedName>
        <fullName evidence="1">Nucleotidyltransferase substrate binding protein</fullName>
    </submittedName>
</protein>
<name>A0A8E7AYV1_9EURY</name>
<reference evidence="1 2" key="1">
    <citation type="submission" date="2021-05" db="EMBL/GenBank/DDBJ databases">
        <title>A novel Methanospirillum isolate from a pyrite-forming mixed culture.</title>
        <authorList>
            <person name="Bunk B."/>
            <person name="Sproer C."/>
            <person name="Spring S."/>
            <person name="Pester M."/>
        </authorList>
    </citation>
    <scope>NUCLEOTIDE SEQUENCE [LARGE SCALE GENOMIC DNA]</scope>
    <source>
        <strain evidence="1 2">J.3.6.1-F.2.7.3</strain>
    </source>
</reference>
<evidence type="ECO:0000313" key="1">
    <source>
        <dbReference type="EMBL" id="QVV90005.1"/>
    </source>
</evidence>
<organism evidence="1 2">
    <name type="scientific">Methanospirillum purgamenti</name>
    <dbReference type="NCBI Taxonomy" id="2834276"/>
    <lineage>
        <taxon>Archaea</taxon>
        <taxon>Methanobacteriati</taxon>
        <taxon>Methanobacteriota</taxon>
        <taxon>Stenosarchaea group</taxon>
        <taxon>Methanomicrobia</taxon>
        <taxon>Methanomicrobiales</taxon>
        <taxon>Methanospirillaceae</taxon>
        <taxon>Methanospirillum</taxon>
    </lineage>
</organism>
<keyword evidence="2" id="KW-1185">Reference proteome</keyword>
<dbReference type="Proteomes" id="UP000680656">
    <property type="component" value="Chromosome"/>
</dbReference>
<gene>
    <name evidence="1" type="ORF">KHC33_05785</name>
</gene>
<proteinExistence type="predicted"/>
<accession>A0A8E7AYV1</accession>